<feature type="transmembrane region" description="Helical" evidence="1">
    <location>
        <begin position="58"/>
        <end position="75"/>
    </location>
</feature>
<reference evidence="3" key="1">
    <citation type="journal article" date="2011" name="Nat. Commun.">
        <title>Effector diversification within compartments of the Leptosphaeria maculans genome affected by Repeat-Induced Point mutations.</title>
        <authorList>
            <person name="Rouxel T."/>
            <person name="Grandaubert J."/>
            <person name="Hane J.K."/>
            <person name="Hoede C."/>
            <person name="van de Wouw A.P."/>
            <person name="Couloux A."/>
            <person name="Dominguez V."/>
            <person name="Anthouard V."/>
            <person name="Bally P."/>
            <person name="Bourras S."/>
            <person name="Cozijnsen A.J."/>
            <person name="Ciuffetti L.M."/>
            <person name="Degrave A."/>
            <person name="Dilmaghani A."/>
            <person name="Duret L."/>
            <person name="Fudal I."/>
            <person name="Goodwin S.B."/>
            <person name="Gout L."/>
            <person name="Glaser N."/>
            <person name="Linglin J."/>
            <person name="Kema G.H.J."/>
            <person name="Lapalu N."/>
            <person name="Lawrence C.B."/>
            <person name="May K."/>
            <person name="Meyer M."/>
            <person name="Ollivier B."/>
            <person name="Poulain J."/>
            <person name="Schoch C.L."/>
            <person name="Simon A."/>
            <person name="Spatafora J.W."/>
            <person name="Stachowiak A."/>
            <person name="Turgeon B.G."/>
            <person name="Tyler B.M."/>
            <person name="Vincent D."/>
            <person name="Weissenbach J."/>
            <person name="Amselem J."/>
            <person name="Quesneville H."/>
            <person name="Oliver R.P."/>
            <person name="Wincker P."/>
            <person name="Balesdent M.-H."/>
            <person name="Howlett B.J."/>
        </authorList>
    </citation>
    <scope>NUCLEOTIDE SEQUENCE [LARGE SCALE GENOMIC DNA]</scope>
    <source>
        <strain evidence="3">JN3 / isolate v23.1.3 / race Av1-4-5-6-7-8</strain>
    </source>
</reference>
<dbReference type="Proteomes" id="UP000002668">
    <property type="component" value="Genome"/>
</dbReference>
<organism evidence="3">
    <name type="scientific">Leptosphaeria maculans (strain JN3 / isolate v23.1.3 / race Av1-4-5-6-7-8)</name>
    <name type="common">Blackleg fungus</name>
    <name type="synonym">Phoma lingam</name>
    <dbReference type="NCBI Taxonomy" id="985895"/>
    <lineage>
        <taxon>Eukaryota</taxon>
        <taxon>Fungi</taxon>
        <taxon>Dikarya</taxon>
        <taxon>Ascomycota</taxon>
        <taxon>Pezizomycotina</taxon>
        <taxon>Dothideomycetes</taxon>
        <taxon>Pleosporomycetidae</taxon>
        <taxon>Pleosporales</taxon>
        <taxon>Pleosporineae</taxon>
        <taxon>Leptosphaeriaceae</taxon>
        <taxon>Plenodomus</taxon>
        <taxon>Plenodomus lingam/Leptosphaeria maculans species complex</taxon>
    </lineage>
</organism>
<dbReference type="Gene3D" id="2.80.10.50">
    <property type="match status" value="1"/>
</dbReference>
<dbReference type="EMBL" id="FP929134">
    <property type="protein sequence ID" value="CBX98734.1"/>
    <property type="molecule type" value="Genomic_DNA"/>
</dbReference>
<dbReference type="OrthoDB" id="3439489at2759"/>
<keyword evidence="1" id="KW-1133">Transmembrane helix</keyword>
<evidence type="ECO:0000313" key="3">
    <source>
        <dbReference type="Proteomes" id="UP000002668"/>
    </source>
</evidence>
<evidence type="ECO:0000313" key="2">
    <source>
        <dbReference type="EMBL" id="CBX98734.1"/>
    </source>
</evidence>
<keyword evidence="3" id="KW-1185">Reference proteome</keyword>
<dbReference type="VEuPathDB" id="FungiDB:LEMA_P079730.1"/>
<keyword evidence="1" id="KW-0472">Membrane</keyword>
<evidence type="ECO:0000256" key="1">
    <source>
        <dbReference type="SAM" id="Phobius"/>
    </source>
</evidence>
<gene>
    <name evidence="2" type="ORF">LEMA_P079730.1</name>
</gene>
<name>E5A536_LEPMJ</name>
<dbReference type="AlphaFoldDB" id="E5A536"/>
<dbReference type="HOGENOM" id="CLU_1332128_0_0_1"/>
<proteinExistence type="predicted"/>
<keyword evidence="1" id="KW-0812">Transmembrane</keyword>
<accession>E5A536</accession>
<dbReference type="eggNOG" id="ENOG502SYZV">
    <property type="taxonomic scope" value="Eukaryota"/>
</dbReference>
<protein>
    <submittedName>
        <fullName evidence="2">Uncharacterized protein</fullName>
    </submittedName>
</protein>
<dbReference type="OMA" id="MSSANRM"/>
<dbReference type="InParanoid" id="E5A536"/>
<sequence>MHPMQSPVLFYGGWCQDFSMASDLGRGESRETTVLLSIHFSFQPVHETSPHMPAPSNYRPFFWIVATVFFISLFYQMSSANRMDSLDFSFKIEINGQAIAEIGNSGQSLSQATVGPGAPAIFTLKEGRLRCGEWILSRKRVEDRSFAPKQVVWFKVGTESEEQAQPVTANQEGEDYQIKFGSLKISDGKVFADLLGDGSKNTVVKV</sequence>